<accession>A0A7R9EFZ6</accession>
<name>A0A7R9EFZ6_9NEOP</name>
<dbReference type="AlphaFoldDB" id="A0A7R9EFZ6"/>
<gene>
    <name evidence="1" type="ORF">TMSB3V08_LOCUS9941</name>
</gene>
<evidence type="ECO:0000313" key="1">
    <source>
        <dbReference type="EMBL" id="CAD7433260.1"/>
    </source>
</evidence>
<reference evidence="1" key="1">
    <citation type="submission" date="2020-11" db="EMBL/GenBank/DDBJ databases">
        <authorList>
            <person name="Tran Van P."/>
        </authorList>
    </citation>
    <scope>NUCLEOTIDE SEQUENCE</scope>
</reference>
<protein>
    <submittedName>
        <fullName evidence="1">Uncharacterized protein</fullName>
    </submittedName>
</protein>
<dbReference type="EMBL" id="OB796275">
    <property type="protein sequence ID" value="CAD7433260.1"/>
    <property type="molecule type" value="Genomic_DNA"/>
</dbReference>
<sequence length="135" mass="15420">MLTRAGVAIGNGLCDPAHMMLYGDHLYQLGLIDVNAREHFYQVEHLIRQRISEQDWESAMEDPPPTTLANHKAFLGQLLDTIALDLRHKIAPVAISYWKGLKYDNNQVPYVEKSSAVFMRVMDVELEISCTHLLR</sequence>
<proteinExistence type="predicted"/>
<organism evidence="1">
    <name type="scientific">Timema monikensis</name>
    <dbReference type="NCBI Taxonomy" id="170555"/>
    <lineage>
        <taxon>Eukaryota</taxon>
        <taxon>Metazoa</taxon>
        <taxon>Ecdysozoa</taxon>
        <taxon>Arthropoda</taxon>
        <taxon>Hexapoda</taxon>
        <taxon>Insecta</taxon>
        <taxon>Pterygota</taxon>
        <taxon>Neoptera</taxon>
        <taxon>Polyneoptera</taxon>
        <taxon>Phasmatodea</taxon>
        <taxon>Timematodea</taxon>
        <taxon>Timematoidea</taxon>
        <taxon>Timematidae</taxon>
        <taxon>Timema</taxon>
    </lineage>
</organism>